<evidence type="ECO:0000313" key="1">
    <source>
        <dbReference type="EMBL" id="MEJ8638928.1"/>
    </source>
</evidence>
<evidence type="ECO:0000313" key="2">
    <source>
        <dbReference type="Proteomes" id="UP001377168"/>
    </source>
</evidence>
<sequence>MFDNSNDQRGPVNRTTIMALHGGGIEGGTSELCLAIAGYHPATLAVSPAGGPVHDYWMFEGVRRSGNSDLHVTSTNNDDRAALSMAAGSLNVLSLHGCTAAQAGVPHDQPEAVVVGGLHTNFRTYLREEFQAAGFQTIDGSTVPVLAGEDPNNICNKALLGMGAQLEMTTELRQSMFDPGYFSQLERPTHTNGRFDAFVGAARKAIARLEAGTDQVVP</sequence>
<keyword evidence="1" id="KW-0378">Hydrolase</keyword>
<accession>A0ACC6Q5A9</accession>
<dbReference type="Proteomes" id="UP001377168">
    <property type="component" value="Unassembled WGS sequence"/>
</dbReference>
<dbReference type="EMBL" id="JBBKAJ010000022">
    <property type="protein sequence ID" value="MEJ8638928.1"/>
    <property type="molecule type" value="Genomic_DNA"/>
</dbReference>
<gene>
    <name evidence="1" type="ORF">WKI67_36810</name>
</gene>
<comment type="caution">
    <text evidence="1">The sequence shown here is derived from an EMBL/GenBank/DDBJ whole genome shotgun (WGS) entry which is preliminary data.</text>
</comment>
<organism evidence="1 2">
    <name type="scientific">Streptomyces achmelvichensis</name>
    <dbReference type="NCBI Taxonomy" id="3134111"/>
    <lineage>
        <taxon>Bacteria</taxon>
        <taxon>Bacillati</taxon>
        <taxon>Actinomycetota</taxon>
        <taxon>Actinomycetes</taxon>
        <taxon>Kitasatosporales</taxon>
        <taxon>Streptomycetaceae</taxon>
        <taxon>Streptomyces</taxon>
    </lineage>
</organism>
<name>A0ACC6Q5A9_9ACTN</name>
<reference evidence="1" key="1">
    <citation type="submission" date="2024-03" db="EMBL/GenBank/DDBJ databases">
        <title>Novel Streptomyces species of biotechnological and ecological value are a feature of Machair soil.</title>
        <authorList>
            <person name="Prole J.R."/>
            <person name="Goodfellow M."/>
            <person name="Allenby N."/>
            <person name="Ward A.C."/>
        </authorList>
    </citation>
    <scope>NUCLEOTIDE SEQUENCE</scope>
    <source>
        <strain evidence="1">MS2.AVA.5</strain>
    </source>
</reference>
<proteinExistence type="predicted"/>
<protein>
    <submittedName>
        <fullName evidence="1">Poly-gamma-glutamate hydrolase family protein</fullName>
    </submittedName>
</protein>
<keyword evidence="2" id="KW-1185">Reference proteome</keyword>